<accession>A0A7X1FTS2</accession>
<dbReference type="Pfam" id="PF01551">
    <property type="entry name" value="Peptidase_M23"/>
    <property type="match status" value="1"/>
</dbReference>
<feature type="chain" id="PRO_5031451292" evidence="2">
    <location>
        <begin position="30"/>
        <end position="218"/>
    </location>
</feature>
<dbReference type="AlphaFoldDB" id="A0A7X1FTS2"/>
<evidence type="ECO:0000259" key="3">
    <source>
        <dbReference type="Pfam" id="PF01551"/>
    </source>
</evidence>
<feature type="domain" description="M23ase beta-sheet core" evidence="3">
    <location>
        <begin position="121"/>
        <end position="215"/>
    </location>
</feature>
<evidence type="ECO:0000256" key="1">
    <source>
        <dbReference type="ARBA" id="ARBA00022729"/>
    </source>
</evidence>
<dbReference type="InterPro" id="IPR016047">
    <property type="entry name" value="M23ase_b-sheet_dom"/>
</dbReference>
<dbReference type="PANTHER" id="PTHR21666">
    <property type="entry name" value="PEPTIDASE-RELATED"/>
    <property type="match status" value="1"/>
</dbReference>
<dbReference type="GO" id="GO:0004222">
    <property type="term" value="F:metalloendopeptidase activity"/>
    <property type="evidence" value="ECO:0007669"/>
    <property type="project" value="TreeGrafter"/>
</dbReference>
<comment type="caution">
    <text evidence="4">The sequence shown here is derived from an EMBL/GenBank/DDBJ whole genome shotgun (WGS) entry which is preliminary data.</text>
</comment>
<evidence type="ECO:0000313" key="4">
    <source>
        <dbReference type="EMBL" id="MBC2666302.1"/>
    </source>
</evidence>
<organism evidence="4 5">
    <name type="scientific">Novosphingobium flavum</name>
    <dbReference type="NCBI Taxonomy" id="1778672"/>
    <lineage>
        <taxon>Bacteria</taxon>
        <taxon>Pseudomonadati</taxon>
        <taxon>Pseudomonadota</taxon>
        <taxon>Alphaproteobacteria</taxon>
        <taxon>Sphingomonadales</taxon>
        <taxon>Sphingomonadaceae</taxon>
        <taxon>Novosphingobium</taxon>
    </lineage>
</organism>
<dbReference type="Gene3D" id="2.70.70.10">
    <property type="entry name" value="Glucose Permease (Domain IIA)"/>
    <property type="match status" value="1"/>
</dbReference>
<dbReference type="InterPro" id="IPR011055">
    <property type="entry name" value="Dup_hybrid_motif"/>
</dbReference>
<evidence type="ECO:0000313" key="5">
    <source>
        <dbReference type="Proteomes" id="UP000566813"/>
    </source>
</evidence>
<keyword evidence="5" id="KW-1185">Reference proteome</keyword>
<dbReference type="InterPro" id="IPR050570">
    <property type="entry name" value="Cell_wall_metabolism_enzyme"/>
</dbReference>
<gene>
    <name evidence="4" type="ORF">H7F51_12305</name>
</gene>
<dbReference type="PANTHER" id="PTHR21666:SF289">
    <property type="entry name" value="L-ALA--D-GLU ENDOPEPTIDASE"/>
    <property type="match status" value="1"/>
</dbReference>
<evidence type="ECO:0000256" key="2">
    <source>
        <dbReference type="SAM" id="SignalP"/>
    </source>
</evidence>
<protein>
    <submittedName>
        <fullName evidence="4">M23 family metallopeptidase</fullName>
    </submittedName>
</protein>
<dbReference type="EMBL" id="JACLAW010000008">
    <property type="protein sequence ID" value="MBC2666302.1"/>
    <property type="molecule type" value="Genomic_DNA"/>
</dbReference>
<dbReference type="FunFam" id="2.70.70.10:FF:000006">
    <property type="entry name" value="M23 family peptidase"/>
    <property type="match status" value="1"/>
</dbReference>
<sequence>MTRLLSSRGCGALFGAVLAVCFIATGAEAKGGSATDKRFAVIAQSGEGAGDPGPAHIQIGPALDLVGNPVDLSAIALARNMAAADPAALMPGVSGLMPVSGRAVTSRFGMRFHPLLGVDRLHAGIDLAAPMGSPVVATADGIVGHAGALGGYGLLVGIKGSAGLETRYAHLSKLNVAPGQLVRRGQLLGWSGSTGLSTGPHLHYEVRVNGRAVNPLGH</sequence>
<feature type="signal peptide" evidence="2">
    <location>
        <begin position="1"/>
        <end position="29"/>
    </location>
</feature>
<dbReference type="SUPFAM" id="SSF51261">
    <property type="entry name" value="Duplicated hybrid motif"/>
    <property type="match status" value="1"/>
</dbReference>
<proteinExistence type="predicted"/>
<reference evidence="4 5" key="1">
    <citation type="submission" date="2020-08" db="EMBL/GenBank/DDBJ databases">
        <title>The genome sequence of type strain Novosphingobium flavum NBRC 111647.</title>
        <authorList>
            <person name="Liu Y."/>
        </authorList>
    </citation>
    <scope>NUCLEOTIDE SEQUENCE [LARGE SCALE GENOMIC DNA]</scope>
    <source>
        <strain evidence="4 5">NBRC 111647</strain>
    </source>
</reference>
<name>A0A7X1FTS2_9SPHN</name>
<keyword evidence="1 2" id="KW-0732">Signal</keyword>
<dbReference type="CDD" id="cd12797">
    <property type="entry name" value="M23_peptidase"/>
    <property type="match status" value="1"/>
</dbReference>
<dbReference type="Proteomes" id="UP000566813">
    <property type="component" value="Unassembled WGS sequence"/>
</dbReference>